<dbReference type="InterPro" id="IPR034505">
    <property type="entry name" value="Coproporphyrinogen-III_oxidase"/>
</dbReference>
<dbReference type="SFLD" id="SFLDG01065">
    <property type="entry name" value="anaerobic_coproporphyrinogen-I"/>
    <property type="match status" value="1"/>
</dbReference>
<gene>
    <name evidence="4" type="primary">hemN</name>
    <name evidence="4" type="ORF">BWY41_00355</name>
</gene>
<keyword evidence="2" id="KW-0963">Cytoplasm</keyword>
<reference evidence="4" key="1">
    <citation type="submission" date="2017-02" db="EMBL/GenBank/DDBJ databases">
        <title>Delving into the versatile metabolic prowess of the omnipresent phylum Bacteroidetes.</title>
        <authorList>
            <person name="Nobu M.K."/>
            <person name="Mei R."/>
            <person name="Narihiro T."/>
            <person name="Kuroda K."/>
            <person name="Liu W.-T."/>
        </authorList>
    </citation>
    <scope>NUCLEOTIDE SEQUENCE</scope>
    <source>
        <strain evidence="4">ADurb.Bin276</strain>
    </source>
</reference>
<dbReference type="PROSITE" id="PS51918">
    <property type="entry name" value="RADICAL_SAM"/>
    <property type="match status" value="1"/>
</dbReference>
<dbReference type="SFLD" id="SFLDF00288">
    <property type="entry name" value="HemN-like__clustered_with_nucl"/>
    <property type="match status" value="1"/>
</dbReference>
<accession>A0A1V5T2Y9</accession>
<sequence length="382" mass="44979">MREIALYIHVPFCIQKCRYCDFVSYPYLQPESISDYFKVLTQELQIRTENDKLQNVVLKSIYFGGGTPSLVSPEILNDFLLLLRQNFRFSESIEITVEANPGTLNSEKIREFAHLGVNRLSIGIQSFQNRFLSFLGRAYREKEVHNLLTELIDTGLFLNWSFDLMYGLPFQTFSDWKKEMEHLLMYQPPHFSLYNLTLSHQVPLRIFLKKHFALFPGQDWEASIYRWTQQILRKYGYRRYEISNFAKPGYECLHNLTYWRNQEYLGLGVSSSSYLGGIRMRNASTLSHYQKRIKNCQSPVVTKDILNLKQKLAEEMILALRTSEGVETEKLFKTYPESLVQEKLIQLEDFAQSHFIHEREGRWILTSRGTLIANQLFLEILD</sequence>
<dbReference type="SFLD" id="SFLDS00029">
    <property type="entry name" value="Radical_SAM"/>
    <property type="match status" value="1"/>
</dbReference>
<dbReference type="PANTHER" id="PTHR13932:SF5">
    <property type="entry name" value="RADICAL S-ADENOSYL METHIONINE DOMAIN-CONTAINING PROTEIN 1, MITOCHONDRIAL"/>
    <property type="match status" value="1"/>
</dbReference>
<dbReference type="Proteomes" id="UP000485569">
    <property type="component" value="Unassembled WGS sequence"/>
</dbReference>
<evidence type="ECO:0000313" key="4">
    <source>
        <dbReference type="EMBL" id="OQA61126.1"/>
    </source>
</evidence>
<keyword evidence="2" id="KW-0349">Heme</keyword>
<dbReference type="CDD" id="cd01335">
    <property type="entry name" value="Radical_SAM"/>
    <property type="match status" value="1"/>
</dbReference>
<dbReference type="GO" id="GO:0046872">
    <property type="term" value="F:metal ion binding"/>
    <property type="evidence" value="ECO:0007669"/>
    <property type="project" value="UniProtKB-UniRule"/>
</dbReference>
<evidence type="ECO:0000259" key="3">
    <source>
        <dbReference type="PROSITE" id="PS51918"/>
    </source>
</evidence>
<dbReference type="AlphaFoldDB" id="A0A1V5T2Y9"/>
<dbReference type="GO" id="GO:0005737">
    <property type="term" value="C:cytoplasm"/>
    <property type="evidence" value="ECO:0007669"/>
    <property type="project" value="UniProtKB-SubCell"/>
</dbReference>
<dbReference type="SUPFAM" id="SSF102114">
    <property type="entry name" value="Radical SAM enzymes"/>
    <property type="match status" value="1"/>
</dbReference>
<dbReference type="InterPro" id="IPR004559">
    <property type="entry name" value="HemW-like"/>
</dbReference>
<dbReference type="Pfam" id="PF06969">
    <property type="entry name" value="HemN_C"/>
    <property type="match status" value="1"/>
</dbReference>
<keyword evidence="2" id="KW-0411">Iron-sulfur</keyword>
<comment type="similarity">
    <text evidence="1">Belongs to the anaerobic coproporphyrinogen-III oxidase family. HemW subfamily.</text>
</comment>
<comment type="caution">
    <text evidence="4">The sequence shown here is derived from an EMBL/GenBank/DDBJ whole genome shotgun (WGS) entry which is preliminary data.</text>
</comment>
<protein>
    <recommendedName>
        <fullName evidence="2">Heme chaperone HemW</fullName>
    </recommendedName>
</protein>
<feature type="domain" description="Radical SAM core" evidence="3">
    <location>
        <begin position="1"/>
        <end position="238"/>
    </location>
</feature>
<keyword evidence="2" id="KW-0143">Chaperone</keyword>
<keyword evidence="2" id="KW-0004">4Fe-4S</keyword>
<dbReference type="InterPro" id="IPR007197">
    <property type="entry name" value="rSAM"/>
</dbReference>
<dbReference type="InterPro" id="IPR010723">
    <property type="entry name" value="HemN_C"/>
</dbReference>
<dbReference type="GO" id="GO:0004109">
    <property type="term" value="F:coproporphyrinogen oxidase activity"/>
    <property type="evidence" value="ECO:0007669"/>
    <property type="project" value="InterPro"/>
</dbReference>
<keyword evidence="2" id="KW-0408">Iron</keyword>
<organism evidence="4">
    <name type="scientific">Candidatus Atribacter allofermentans</name>
    <dbReference type="NCBI Taxonomy" id="1852833"/>
    <lineage>
        <taxon>Bacteria</taxon>
        <taxon>Pseudomonadati</taxon>
        <taxon>Atribacterota</taxon>
        <taxon>Atribacteria</taxon>
        <taxon>Atribacterales</taxon>
        <taxon>Atribacteraceae</taxon>
        <taxon>Atribacter</taxon>
    </lineage>
</organism>
<dbReference type="GO" id="GO:0051539">
    <property type="term" value="F:4 iron, 4 sulfur cluster binding"/>
    <property type="evidence" value="ECO:0007669"/>
    <property type="project" value="UniProtKB-UniRule"/>
</dbReference>
<comment type="subcellular location">
    <subcellularLocation>
        <location evidence="2">Cytoplasm</location>
    </subcellularLocation>
</comment>
<dbReference type="NCBIfam" id="TIGR00539">
    <property type="entry name" value="hemN_rel"/>
    <property type="match status" value="1"/>
</dbReference>
<dbReference type="GO" id="GO:0006779">
    <property type="term" value="P:porphyrin-containing compound biosynthetic process"/>
    <property type="evidence" value="ECO:0007669"/>
    <property type="project" value="InterPro"/>
</dbReference>
<dbReference type="Gene3D" id="3.80.30.20">
    <property type="entry name" value="tm_1862 like domain"/>
    <property type="match status" value="1"/>
</dbReference>
<proteinExistence type="inferred from homology"/>
<dbReference type="InterPro" id="IPR023404">
    <property type="entry name" value="rSAM_horseshoe"/>
</dbReference>
<comment type="function">
    <text evidence="2">Probably acts as a heme chaperone, transferring heme to an unknown acceptor. Binds one molecule of heme per monomer, possibly covalently. Binds 1 [4Fe-4S] cluster. The cluster is coordinated with 3 cysteines and an exchangeable S-adenosyl-L-methionine.</text>
</comment>
<dbReference type="Pfam" id="PF04055">
    <property type="entry name" value="Radical_SAM"/>
    <property type="match status" value="1"/>
</dbReference>
<dbReference type="InterPro" id="IPR058240">
    <property type="entry name" value="rSAM_sf"/>
</dbReference>
<dbReference type="SFLD" id="SFLDF00562">
    <property type="entry name" value="HemN-like__clustered_with_heat"/>
    <property type="match status" value="1"/>
</dbReference>
<keyword evidence="4" id="KW-0560">Oxidoreductase</keyword>
<dbReference type="EMBL" id="MWBQ01000024">
    <property type="protein sequence ID" value="OQA61126.1"/>
    <property type="molecule type" value="Genomic_DNA"/>
</dbReference>
<evidence type="ECO:0000256" key="1">
    <source>
        <dbReference type="ARBA" id="ARBA00006100"/>
    </source>
</evidence>
<dbReference type="InterPro" id="IPR006638">
    <property type="entry name" value="Elp3/MiaA/NifB-like_rSAM"/>
</dbReference>
<name>A0A1V5T2Y9_9BACT</name>
<evidence type="ECO:0000256" key="2">
    <source>
        <dbReference type="RuleBase" id="RU364116"/>
    </source>
</evidence>
<dbReference type="PANTHER" id="PTHR13932">
    <property type="entry name" value="COPROPORPHYRINIGEN III OXIDASE"/>
    <property type="match status" value="1"/>
</dbReference>
<dbReference type="SMART" id="SM00729">
    <property type="entry name" value="Elp3"/>
    <property type="match status" value="1"/>
</dbReference>
<keyword evidence="2" id="KW-0949">S-adenosyl-L-methionine</keyword>
<keyword evidence="2" id="KW-0479">Metal-binding</keyword>